<dbReference type="EMBL" id="VSRL01000001">
    <property type="protein sequence ID" value="NKE55410.1"/>
    <property type="molecule type" value="Genomic_DNA"/>
</dbReference>
<protein>
    <recommendedName>
        <fullName evidence="5">Pentapeptide repeat-containing protein</fullName>
    </recommendedName>
</protein>
<keyword evidence="4" id="KW-1185">Reference proteome</keyword>
<evidence type="ECO:0000313" key="4">
    <source>
        <dbReference type="Proteomes" id="UP001515943"/>
    </source>
</evidence>
<keyword evidence="2" id="KW-0812">Transmembrane</keyword>
<gene>
    <name evidence="3" type="ORF">FXN61_00625</name>
</gene>
<proteinExistence type="predicted"/>
<dbReference type="Gene3D" id="2.160.20.80">
    <property type="entry name" value="E3 ubiquitin-protein ligase SopA"/>
    <property type="match status" value="1"/>
</dbReference>
<evidence type="ECO:0008006" key="5">
    <source>
        <dbReference type="Google" id="ProtNLM"/>
    </source>
</evidence>
<evidence type="ECO:0000256" key="1">
    <source>
        <dbReference type="SAM" id="MobiDB-lite"/>
    </source>
</evidence>
<feature type="transmembrane region" description="Helical" evidence="2">
    <location>
        <begin position="73"/>
        <end position="91"/>
    </location>
</feature>
<evidence type="ECO:0000256" key="2">
    <source>
        <dbReference type="SAM" id="Phobius"/>
    </source>
</evidence>
<feature type="region of interest" description="Disordered" evidence="1">
    <location>
        <begin position="1"/>
        <end position="24"/>
    </location>
</feature>
<accession>A0ABX1F941</accession>
<dbReference type="InterPro" id="IPR001646">
    <property type="entry name" value="5peptide_repeat"/>
</dbReference>
<name>A0ABX1F941_9PSEU</name>
<feature type="compositionally biased region" description="Low complexity" evidence="1">
    <location>
        <begin position="190"/>
        <end position="201"/>
    </location>
</feature>
<feature type="region of interest" description="Disordered" evidence="1">
    <location>
        <begin position="187"/>
        <end position="223"/>
    </location>
</feature>
<evidence type="ECO:0000313" key="3">
    <source>
        <dbReference type="EMBL" id="NKE55410.1"/>
    </source>
</evidence>
<dbReference type="Pfam" id="PF13576">
    <property type="entry name" value="Pentapeptide_3"/>
    <property type="match status" value="2"/>
</dbReference>
<comment type="caution">
    <text evidence="3">The sequence shown here is derived from an EMBL/GenBank/DDBJ whole genome shotgun (WGS) entry which is preliminary data.</text>
</comment>
<reference evidence="3 4" key="1">
    <citation type="submission" date="2019-08" db="EMBL/GenBank/DDBJ databases">
        <title>Lentzea from Indian Himalayas.</title>
        <authorList>
            <person name="Mandal S."/>
            <person name="Mallick Gupta A."/>
            <person name="Maiti P.K."/>
            <person name="Sarkar J."/>
            <person name="Mandal S."/>
        </authorList>
    </citation>
    <scope>NUCLEOTIDE SEQUENCE [LARGE SCALE GENOMIC DNA]</scope>
    <source>
        <strain evidence="3 4">PSKA42</strain>
    </source>
</reference>
<keyword evidence="2" id="KW-1133">Transmembrane helix</keyword>
<sequence>MVDARNPTPLSDAPAAAEPEKARPPLSGGRLAAAALLGLGVLCTVFVEMWFWINSTPATGEQKTAAHLEVFKTTASVAVMLGGIGALYLAARRQRTQEAEHAHAVRIAEINRQHAERVAAATEDDAARRRVTELYTKAADQLGSDKAPVRLAGLYALERLGQDNSDQRRTIASLWCAYLRMPYTPPPPTVGRRPGGVARPLLSNPRRRTGILRPDPATLTSPNPAAAHAEAVLERDVRLTVQRLLGMHLRPRTDNNDQPHHDYWPEIPDLDLTGATLINLDLSSCALPAIRMDRATFIGRTTFGGATFTGRATFYGATFNHQVQFAHATFNGAAMFYGATFIGRATFVGATFDARTQFDGATFNANARFEDATFNAIGTFVRATFTEAARFNRVTFAGVASFDMAAFAAIATFNRTAFNDRVTFDDAAFAANTSFVHATFNRVTFDDAAFAANTLFVHATFKDHARFDSAVFDSTARCRNARVSVGGVTSQAMWPVGWTCVIPEPLNSEDVQWGQLVPVPMVLDQHVVSDMKTDGF</sequence>
<keyword evidence="2" id="KW-0472">Membrane</keyword>
<organism evidence="3 4">
    <name type="scientific">Lentzea indica</name>
    <dbReference type="NCBI Taxonomy" id="2604800"/>
    <lineage>
        <taxon>Bacteria</taxon>
        <taxon>Bacillati</taxon>
        <taxon>Actinomycetota</taxon>
        <taxon>Actinomycetes</taxon>
        <taxon>Pseudonocardiales</taxon>
        <taxon>Pseudonocardiaceae</taxon>
        <taxon>Lentzea</taxon>
    </lineage>
</organism>
<feature type="transmembrane region" description="Helical" evidence="2">
    <location>
        <begin position="31"/>
        <end position="53"/>
    </location>
</feature>
<dbReference type="Proteomes" id="UP001515943">
    <property type="component" value="Unassembled WGS sequence"/>
</dbReference>